<dbReference type="SUPFAM" id="SSF54637">
    <property type="entry name" value="Thioesterase/thiol ester dehydrase-isomerase"/>
    <property type="match status" value="2"/>
</dbReference>
<keyword evidence="2" id="KW-1185">Reference proteome</keyword>
<evidence type="ECO:0000313" key="1">
    <source>
        <dbReference type="EMBL" id="GIJ74912.1"/>
    </source>
</evidence>
<proteinExistence type="predicted"/>
<sequence length="322" mass="35497">MIDVDRLLGTTTVTSLRPSYEGANIGTIIGFKHVNYLVEQAILDHFRAAGAPAGRMYEDYGVGFDVVELDSRLQTALIVDDVVEAEVTPKGADDTGIRFAVALHVERDGAPKKAVTSKARVALRADERGSARRPLPDALRPLVIDRITATGQAVPAIDPAIHMAGKDGDAVIAALTEGRNAYGWKYRIPYFYCHFFERMQMSGYLRQMEEVVDLFLADRGLAIKQLLDERNWIPAVTRSHVRILGETLMEEELYTIYSVSDVFKDLLYTSTMDCYVVRDGVLVHTATGSITHAYGTVDNGCDGQLVTFDERVQRALHGAATA</sequence>
<organism evidence="1 2">
    <name type="scientific">Virgisporangium ochraceum</name>
    <dbReference type="NCBI Taxonomy" id="65505"/>
    <lineage>
        <taxon>Bacteria</taxon>
        <taxon>Bacillati</taxon>
        <taxon>Actinomycetota</taxon>
        <taxon>Actinomycetes</taxon>
        <taxon>Micromonosporales</taxon>
        <taxon>Micromonosporaceae</taxon>
        <taxon>Virgisporangium</taxon>
    </lineage>
</organism>
<dbReference type="Proteomes" id="UP000635606">
    <property type="component" value="Unassembled WGS sequence"/>
</dbReference>
<name>A0A8J4A2Z7_9ACTN</name>
<comment type="caution">
    <text evidence="1">The sequence shown here is derived from an EMBL/GenBank/DDBJ whole genome shotgun (WGS) entry which is preliminary data.</text>
</comment>
<reference evidence="1" key="1">
    <citation type="submission" date="2021-01" db="EMBL/GenBank/DDBJ databases">
        <title>Whole genome shotgun sequence of Virgisporangium ochraceum NBRC 16418.</title>
        <authorList>
            <person name="Komaki H."/>
            <person name="Tamura T."/>
        </authorList>
    </citation>
    <scope>NUCLEOTIDE SEQUENCE</scope>
    <source>
        <strain evidence="1">NBRC 16418</strain>
    </source>
</reference>
<gene>
    <name evidence="1" type="ORF">Voc01_098290</name>
</gene>
<evidence type="ECO:0000313" key="2">
    <source>
        <dbReference type="Proteomes" id="UP000635606"/>
    </source>
</evidence>
<evidence type="ECO:0008006" key="3">
    <source>
        <dbReference type="Google" id="ProtNLM"/>
    </source>
</evidence>
<dbReference type="InterPro" id="IPR029069">
    <property type="entry name" value="HotDog_dom_sf"/>
</dbReference>
<accession>A0A8J4A2Z7</accession>
<protein>
    <recommendedName>
        <fullName evidence="3">Thioesterase</fullName>
    </recommendedName>
</protein>
<dbReference type="EMBL" id="BOPH01000145">
    <property type="protein sequence ID" value="GIJ74912.1"/>
    <property type="molecule type" value="Genomic_DNA"/>
</dbReference>
<dbReference type="Gene3D" id="3.10.129.10">
    <property type="entry name" value="Hotdog Thioesterase"/>
    <property type="match status" value="2"/>
</dbReference>
<dbReference type="RefSeq" id="WP_203934691.1">
    <property type="nucleotide sequence ID" value="NZ_BOPH01000145.1"/>
</dbReference>
<dbReference type="AlphaFoldDB" id="A0A8J4A2Z7"/>